<dbReference type="OrthoDB" id="2850836at2759"/>
<keyword evidence="3" id="KW-1185">Reference proteome</keyword>
<accession>A0A9P6CWD4</accession>
<feature type="region of interest" description="Disordered" evidence="1">
    <location>
        <begin position="48"/>
        <end position="135"/>
    </location>
</feature>
<dbReference type="Proteomes" id="UP000807469">
    <property type="component" value="Unassembled WGS sequence"/>
</dbReference>
<feature type="non-terminal residue" evidence="2">
    <location>
        <position position="1"/>
    </location>
</feature>
<gene>
    <name evidence="2" type="ORF">BDN70DRAFT_814554</name>
</gene>
<evidence type="ECO:0000313" key="2">
    <source>
        <dbReference type="EMBL" id="KAF9475119.1"/>
    </source>
</evidence>
<reference evidence="2" key="1">
    <citation type="submission" date="2020-11" db="EMBL/GenBank/DDBJ databases">
        <authorList>
            <consortium name="DOE Joint Genome Institute"/>
            <person name="Ahrendt S."/>
            <person name="Riley R."/>
            <person name="Andreopoulos W."/>
            <person name="Labutti K."/>
            <person name="Pangilinan J."/>
            <person name="Ruiz-Duenas F.J."/>
            <person name="Barrasa J.M."/>
            <person name="Sanchez-Garcia M."/>
            <person name="Camarero S."/>
            <person name="Miyauchi S."/>
            <person name="Serrano A."/>
            <person name="Linde D."/>
            <person name="Babiker R."/>
            <person name="Drula E."/>
            <person name="Ayuso-Fernandez I."/>
            <person name="Pacheco R."/>
            <person name="Padilla G."/>
            <person name="Ferreira P."/>
            <person name="Barriuso J."/>
            <person name="Kellner H."/>
            <person name="Castanera R."/>
            <person name="Alfaro M."/>
            <person name="Ramirez L."/>
            <person name="Pisabarro A.G."/>
            <person name="Kuo A."/>
            <person name="Tritt A."/>
            <person name="Lipzen A."/>
            <person name="He G."/>
            <person name="Yan M."/>
            <person name="Ng V."/>
            <person name="Cullen D."/>
            <person name="Martin F."/>
            <person name="Rosso M.-N."/>
            <person name="Henrissat B."/>
            <person name="Hibbett D."/>
            <person name="Martinez A.T."/>
            <person name="Grigoriev I.V."/>
        </authorList>
    </citation>
    <scope>NUCLEOTIDE SEQUENCE</scope>
    <source>
        <strain evidence="2">CIRM-BRFM 674</strain>
    </source>
</reference>
<comment type="caution">
    <text evidence="2">The sequence shown here is derived from an EMBL/GenBank/DDBJ whole genome shotgun (WGS) entry which is preliminary data.</text>
</comment>
<dbReference type="AlphaFoldDB" id="A0A9P6CWD4"/>
<protein>
    <submittedName>
        <fullName evidence="2">Uncharacterized protein</fullName>
    </submittedName>
</protein>
<evidence type="ECO:0000256" key="1">
    <source>
        <dbReference type="SAM" id="MobiDB-lite"/>
    </source>
</evidence>
<name>A0A9P6CWD4_9AGAR</name>
<proteinExistence type="predicted"/>
<feature type="compositionally biased region" description="Polar residues" evidence="1">
    <location>
        <begin position="75"/>
        <end position="85"/>
    </location>
</feature>
<organism evidence="2 3">
    <name type="scientific">Pholiota conissans</name>
    <dbReference type="NCBI Taxonomy" id="109636"/>
    <lineage>
        <taxon>Eukaryota</taxon>
        <taxon>Fungi</taxon>
        <taxon>Dikarya</taxon>
        <taxon>Basidiomycota</taxon>
        <taxon>Agaricomycotina</taxon>
        <taxon>Agaricomycetes</taxon>
        <taxon>Agaricomycetidae</taxon>
        <taxon>Agaricales</taxon>
        <taxon>Agaricineae</taxon>
        <taxon>Strophariaceae</taxon>
        <taxon>Pholiota</taxon>
    </lineage>
</organism>
<dbReference type="EMBL" id="MU155346">
    <property type="protein sequence ID" value="KAF9475119.1"/>
    <property type="molecule type" value="Genomic_DNA"/>
</dbReference>
<sequence length="135" mass="15164">LLGGSVVAATLGGFYYSMLYNKKKLEEDGKNPYYEQVMAHVSKKPFSSDALQPLRSHPSEIPPALPGKDHYSGHATRSNWKNTQGYAEHGDDIRLMEPTPQRTGAEGRPYTKSPDYVKNYGKTQRPDIPQRNVQL</sequence>
<evidence type="ECO:0000313" key="3">
    <source>
        <dbReference type="Proteomes" id="UP000807469"/>
    </source>
</evidence>